<dbReference type="EMBL" id="PGOL01000881">
    <property type="protein sequence ID" value="PKI63600.1"/>
    <property type="molecule type" value="Genomic_DNA"/>
</dbReference>
<dbReference type="STRING" id="22663.A0A2I0K606"/>
<organism evidence="2 3">
    <name type="scientific">Punica granatum</name>
    <name type="common">Pomegranate</name>
    <dbReference type="NCBI Taxonomy" id="22663"/>
    <lineage>
        <taxon>Eukaryota</taxon>
        <taxon>Viridiplantae</taxon>
        <taxon>Streptophyta</taxon>
        <taxon>Embryophyta</taxon>
        <taxon>Tracheophyta</taxon>
        <taxon>Spermatophyta</taxon>
        <taxon>Magnoliopsida</taxon>
        <taxon>eudicotyledons</taxon>
        <taxon>Gunneridae</taxon>
        <taxon>Pentapetalae</taxon>
        <taxon>rosids</taxon>
        <taxon>malvids</taxon>
        <taxon>Myrtales</taxon>
        <taxon>Lythraceae</taxon>
        <taxon>Punica</taxon>
    </lineage>
</organism>
<evidence type="ECO:0008006" key="4">
    <source>
        <dbReference type="Google" id="ProtNLM"/>
    </source>
</evidence>
<dbReference type="InterPro" id="IPR015683">
    <property type="entry name" value="Ionotropic_Glu_rcpt"/>
</dbReference>
<protein>
    <recommendedName>
        <fullName evidence="4">Receptor ligand binding region domain-containing protein</fullName>
    </recommendedName>
</protein>
<evidence type="ECO:0000256" key="1">
    <source>
        <dbReference type="SAM" id="SignalP"/>
    </source>
</evidence>
<reference evidence="2 3" key="1">
    <citation type="submission" date="2017-11" db="EMBL/GenBank/DDBJ databases">
        <title>De-novo sequencing of pomegranate (Punica granatum L.) genome.</title>
        <authorList>
            <person name="Akparov Z."/>
            <person name="Amiraslanov A."/>
            <person name="Hajiyeva S."/>
            <person name="Abbasov M."/>
            <person name="Kaur K."/>
            <person name="Hamwieh A."/>
            <person name="Solovyev V."/>
            <person name="Salamov A."/>
            <person name="Braich B."/>
            <person name="Kosarev P."/>
            <person name="Mahmoud A."/>
            <person name="Hajiyev E."/>
            <person name="Babayeva S."/>
            <person name="Izzatullayeva V."/>
            <person name="Mammadov A."/>
            <person name="Mammadov A."/>
            <person name="Sharifova S."/>
            <person name="Ojaghi J."/>
            <person name="Eynullazada K."/>
            <person name="Bayramov B."/>
            <person name="Abdulazimova A."/>
            <person name="Shahmuradov I."/>
        </authorList>
    </citation>
    <scope>NUCLEOTIDE SEQUENCE [LARGE SCALE GENOMIC DNA]</scope>
    <source>
        <strain evidence="3">cv. AG2017</strain>
        <tissue evidence="2">Leaf</tissue>
    </source>
</reference>
<proteinExistence type="predicted"/>
<accession>A0A2I0K606</accession>
<feature type="signal peptide" evidence="1">
    <location>
        <begin position="1"/>
        <end position="24"/>
    </location>
</feature>
<feature type="chain" id="PRO_5014195913" description="Receptor ligand binding region domain-containing protein" evidence="1">
    <location>
        <begin position="25"/>
        <end position="138"/>
    </location>
</feature>
<evidence type="ECO:0000313" key="2">
    <source>
        <dbReference type="EMBL" id="PKI63600.1"/>
    </source>
</evidence>
<evidence type="ECO:0000313" key="3">
    <source>
        <dbReference type="Proteomes" id="UP000233551"/>
    </source>
</evidence>
<dbReference type="Proteomes" id="UP000233551">
    <property type="component" value="Unassembled WGS sequence"/>
</dbReference>
<sequence length="138" mass="15040">MGTIGSWSYKFLAICFYVPLFCSSNELHVGAAEKEMVKVGVIIDNNSIVGRYIDMALSDFYAEHASYRTRLSLCSMDSQKDVVAAASAGRHQSGLIMLHAHMYAHTTSGKGVELTANKFVFGSGNPVPKYGIRSPERG</sequence>
<dbReference type="AlphaFoldDB" id="A0A2I0K606"/>
<keyword evidence="1" id="KW-0732">Signal</keyword>
<dbReference type="PANTHER" id="PTHR34836:SF7">
    <property type="entry name" value="RECEPTOR LIGAND BINDING REGION DOMAIN-CONTAINING PROTEIN"/>
    <property type="match status" value="1"/>
</dbReference>
<name>A0A2I0K606_PUNGR</name>
<gene>
    <name evidence="2" type="ORF">CRG98_015983</name>
</gene>
<comment type="caution">
    <text evidence="2">The sequence shown here is derived from an EMBL/GenBank/DDBJ whole genome shotgun (WGS) entry which is preliminary data.</text>
</comment>
<keyword evidence="3" id="KW-1185">Reference proteome</keyword>
<dbReference type="PANTHER" id="PTHR34836">
    <property type="entry name" value="OS06G0188250 PROTEIN"/>
    <property type="match status" value="1"/>
</dbReference>